<sequence length="192" mass="22249">MSNFVAPTFGRVVSQPLFKPRGILPTPILKCLSGIEAKKRKEFRNSCSTGFASFHFGSFRCQFMIHSSLWSLKTRLSVHTLQCDLLTRVLFSKLVARLQVYAFYLNFQTYHWIETPPMVHRHLNSLVAFGASKTMRYHLIRSPRNDESTFLCDSSDQERDSTLRPEGNHFPSLFCEEVLSSMWNNDHLPHTF</sequence>
<gene>
    <name evidence="1" type="ORF">CEXT_181361</name>
</gene>
<dbReference type="AlphaFoldDB" id="A0AAV4T598"/>
<dbReference type="EMBL" id="BPLR01010708">
    <property type="protein sequence ID" value="GIY41359.1"/>
    <property type="molecule type" value="Genomic_DNA"/>
</dbReference>
<keyword evidence="2" id="KW-1185">Reference proteome</keyword>
<name>A0AAV4T598_CAEEX</name>
<evidence type="ECO:0000313" key="1">
    <source>
        <dbReference type="EMBL" id="GIY41359.1"/>
    </source>
</evidence>
<accession>A0AAV4T598</accession>
<evidence type="ECO:0000313" key="2">
    <source>
        <dbReference type="Proteomes" id="UP001054945"/>
    </source>
</evidence>
<reference evidence="1 2" key="1">
    <citation type="submission" date="2021-06" db="EMBL/GenBank/DDBJ databases">
        <title>Caerostris extrusa draft genome.</title>
        <authorList>
            <person name="Kono N."/>
            <person name="Arakawa K."/>
        </authorList>
    </citation>
    <scope>NUCLEOTIDE SEQUENCE [LARGE SCALE GENOMIC DNA]</scope>
</reference>
<proteinExistence type="predicted"/>
<dbReference type="Proteomes" id="UP001054945">
    <property type="component" value="Unassembled WGS sequence"/>
</dbReference>
<organism evidence="1 2">
    <name type="scientific">Caerostris extrusa</name>
    <name type="common">Bark spider</name>
    <name type="synonym">Caerostris bankana</name>
    <dbReference type="NCBI Taxonomy" id="172846"/>
    <lineage>
        <taxon>Eukaryota</taxon>
        <taxon>Metazoa</taxon>
        <taxon>Ecdysozoa</taxon>
        <taxon>Arthropoda</taxon>
        <taxon>Chelicerata</taxon>
        <taxon>Arachnida</taxon>
        <taxon>Araneae</taxon>
        <taxon>Araneomorphae</taxon>
        <taxon>Entelegynae</taxon>
        <taxon>Araneoidea</taxon>
        <taxon>Araneidae</taxon>
        <taxon>Caerostris</taxon>
    </lineage>
</organism>
<comment type="caution">
    <text evidence="1">The sequence shown here is derived from an EMBL/GenBank/DDBJ whole genome shotgun (WGS) entry which is preliminary data.</text>
</comment>
<protein>
    <submittedName>
        <fullName evidence="1">Uncharacterized protein</fullName>
    </submittedName>
</protein>